<comment type="caution">
    <text evidence="2">The sequence shown here is derived from an EMBL/GenBank/DDBJ whole genome shotgun (WGS) entry which is preliminary data.</text>
</comment>
<dbReference type="InterPro" id="IPR036291">
    <property type="entry name" value="NAD(P)-bd_dom_sf"/>
</dbReference>
<dbReference type="EC" id="4.2.1.45" evidence="2"/>
<dbReference type="EMBL" id="JBHUII010000004">
    <property type="protein sequence ID" value="MFD2206237.1"/>
    <property type="molecule type" value="Genomic_DNA"/>
</dbReference>
<protein>
    <submittedName>
        <fullName evidence="2">CDP-glucose 4,6-dehydratase</fullName>
        <ecNumber evidence="2">4.2.1.45</ecNumber>
    </submittedName>
</protein>
<evidence type="ECO:0000259" key="1">
    <source>
        <dbReference type="Pfam" id="PF16363"/>
    </source>
</evidence>
<dbReference type="SUPFAM" id="SSF51735">
    <property type="entry name" value="NAD(P)-binding Rossmann-fold domains"/>
    <property type="match status" value="1"/>
</dbReference>
<accession>A0ABW5BJB6</accession>
<name>A0ABW5BJB6_9PROT</name>
<sequence>MSEAIKLNPDFWVGKRVLLTGHTGFKGAWLNQWLRILGADVVGFSLPSATEPNLHGLLGHDDAHSRIGDLRDPATITKVVREHNPQLVLHLAAQALVRRSYRDPLESFATNVMGTANLLEALRPCDALESVLVVTSDKAYENDDRGIPFCEGDALGGKDPYSASKGCQEIVTHSFARSYFGEKGVAVATARAGNVIGGGDWSEDRLMTDLINGFYKAQDIVLRNPLATRPWQHVLEPLGGYLLFAQALATKEIVNIPALNFGPHGSDSVQSVVEKMLALWGGDHKWHLDGAEQPKEAHALALDVTLAREALGWHPRLDLSETLQWIVSWHKKHAMGECVKQITCSQIENFQTLLAK</sequence>
<dbReference type="NCBIfam" id="TIGR02622">
    <property type="entry name" value="CDP_4_6_dhtase"/>
    <property type="match status" value="1"/>
</dbReference>
<evidence type="ECO:0000313" key="3">
    <source>
        <dbReference type="Proteomes" id="UP001597294"/>
    </source>
</evidence>
<dbReference type="PANTHER" id="PTHR43000">
    <property type="entry name" value="DTDP-D-GLUCOSE 4,6-DEHYDRATASE-RELATED"/>
    <property type="match status" value="1"/>
</dbReference>
<evidence type="ECO:0000313" key="2">
    <source>
        <dbReference type="EMBL" id="MFD2206237.1"/>
    </source>
</evidence>
<dbReference type="Gene3D" id="3.40.50.720">
    <property type="entry name" value="NAD(P)-binding Rossmann-like Domain"/>
    <property type="match status" value="1"/>
</dbReference>
<dbReference type="Gene3D" id="3.90.25.10">
    <property type="entry name" value="UDP-galactose 4-epimerase, domain 1"/>
    <property type="match status" value="1"/>
</dbReference>
<reference evidence="3" key="1">
    <citation type="journal article" date="2019" name="Int. J. Syst. Evol. Microbiol.">
        <title>The Global Catalogue of Microorganisms (GCM) 10K type strain sequencing project: providing services to taxonomists for standard genome sequencing and annotation.</title>
        <authorList>
            <consortium name="The Broad Institute Genomics Platform"/>
            <consortium name="The Broad Institute Genome Sequencing Center for Infectious Disease"/>
            <person name="Wu L."/>
            <person name="Ma J."/>
        </authorList>
    </citation>
    <scope>NUCLEOTIDE SEQUENCE [LARGE SCALE GENOMIC DNA]</scope>
    <source>
        <strain evidence="3">CGMCC 4.7192</strain>
    </source>
</reference>
<organism evidence="2 3">
    <name type="scientific">Kiloniella antarctica</name>
    <dbReference type="NCBI Taxonomy" id="1550907"/>
    <lineage>
        <taxon>Bacteria</taxon>
        <taxon>Pseudomonadati</taxon>
        <taxon>Pseudomonadota</taxon>
        <taxon>Alphaproteobacteria</taxon>
        <taxon>Rhodospirillales</taxon>
        <taxon>Kiloniellaceae</taxon>
        <taxon>Kiloniella</taxon>
    </lineage>
</organism>
<dbReference type="GO" id="GO:0047733">
    <property type="term" value="F:CDP-glucose 4,6-dehydratase activity"/>
    <property type="evidence" value="ECO:0007669"/>
    <property type="project" value="UniProtKB-EC"/>
</dbReference>
<dbReference type="InterPro" id="IPR013445">
    <property type="entry name" value="CDP_4_6_deHydtase"/>
</dbReference>
<dbReference type="InterPro" id="IPR016040">
    <property type="entry name" value="NAD(P)-bd_dom"/>
</dbReference>
<keyword evidence="3" id="KW-1185">Reference proteome</keyword>
<proteinExistence type="predicted"/>
<dbReference type="Proteomes" id="UP001597294">
    <property type="component" value="Unassembled WGS sequence"/>
</dbReference>
<feature type="domain" description="NAD(P)-binding" evidence="1">
    <location>
        <begin position="18"/>
        <end position="324"/>
    </location>
</feature>
<gene>
    <name evidence="2" type="primary">rfbG</name>
    <name evidence="2" type="ORF">ACFSKO_11455</name>
</gene>
<dbReference type="RefSeq" id="WP_380251615.1">
    <property type="nucleotide sequence ID" value="NZ_JBHUII010000004.1"/>
</dbReference>
<keyword evidence="2" id="KW-0456">Lyase</keyword>
<dbReference type="Pfam" id="PF16363">
    <property type="entry name" value="GDP_Man_Dehyd"/>
    <property type="match status" value="1"/>
</dbReference>